<evidence type="ECO:0000256" key="7">
    <source>
        <dbReference type="ARBA" id="ARBA00023034"/>
    </source>
</evidence>
<evidence type="ECO:0000256" key="9">
    <source>
        <dbReference type="ARBA" id="ARBA00023180"/>
    </source>
</evidence>
<evidence type="ECO:0000256" key="3">
    <source>
        <dbReference type="ARBA" id="ARBA00022679"/>
    </source>
</evidence>
<evidence type="ECO:0000313" key="11">
    <source>
        <dbReference type="Proteomes" id="UP000694865"/>
    </source>
</evidence>
<dbReference type="PANTHER" id="PTHR14647">
    <property type="entry name" value="GALACTOSE-3-O-SULFOTRANSFERASE"/>
    <property type="match status" value="1"/>
</dbReference>
<gene>
    <name evidence="12" type="primary">LOC102804330</name>
</gene>
<evidence type="ECO:0000256" key="4">
    <source>
        <dbReference type="ARBA" id="ARBA00022692"/>
    </source>
</evidence>
<protein>
    <submittedName>
        <fullName evidence="12">Galactosylceramide sulfotransferase-like</fullName>
    </submittedName>
</protein>
<dbReference type="PANTHER" id="PTHR14647:SF85">
    <property type="entry name" value="GALACTOSYLCERAMIDE SULFOTRANSFERASE-LIKE"/>
    <property type="match status" value="1"/>
</dbReference>
<keyword evidence="3" id="KW-0808">Transferase</keyword>
<keyword evidence="7" id="KW-0333">Golgi apparatus</keyword>
<proteinExistence type="inferred from homology"/>
<dbReference type="RefSeq" id="XP_006816248.1">
    <property type="nucleotide sequence ID" value="XM_006816185.1"/>
</dbReference>
<accession>A0ABM0M8A7</accession>
<comment type="similarity">
    <text evidence="2">Belongs to the galactose-3-O-sulfotransferase family.</text>
</comment>
<feature type="compositionally biased region" description="Polar residues" evidence="10">
    <location>
        <begin position="1"/>
        <end position="31"/>
    </location>
</feature>
<name>A0ABM0M8A7_SACKO</name>
<feature type="region of interest" description="Disordered" evidence="10">
    <location>
        <begin position="1"/>
        <end position="43"/>
    </location>
</feature>
<organism evidence="11 12">
    <name type="scientific">Saccoglossus kowalevskii</name>
    <name type="common">Acorn worm</name>
    <dbReference type="NCBI Taxonomy" id="10224"/>
    <lineage>
        <taxon>Eukaryota</taxon>
        <taxon>Metazoa</taxon>
        <taxon>Hemichordata</taxon>
        <taxon>Enteropneusta</taxon>
        <taxon>Harrimaniidae</taxon>
        <taxon>Saccoglossus</taxon>
    </lineage>
</organism>
<keyword evidence="6" id="KW-1133">Transmembrane helix</keyword>
<keyword evidence="9" id="KW-0325">Glycoprotein</keyword>
<keyword evidence="4" id="KW-0812">Transmembrane</keyword>
<keyword evidence="11" id="KW-1185">Reference proteome</keyword>
<dbReference type="InterPro" id="IPR009729">
    <property type="entry name" value="Gal-3-0_sulfotransfrase"/>
</dbReference>
<dbReference type="Gene3D" id="3.40.50.300">
    <property type="entry name" value="P-loop containing nucleotide triphosphate hydrolases"/>
    <property type="match status" value="1"/>
</dbReference>
<evidence type="ECO:0000256" key="10">
    <source>
        <dbReference type="SAM" id="MobiDB-lite"/>
    </source>
</evidence>
<evidence type="ECO:0000256" key="1">
    <source>
        <dbReference type="ARBA" id="ARBA00004323"/>
    </source>
</evidence>
<reference evidence="12" key="1">
    <citation type="submission" date="2025-08" db="UniProtKB">
        <authorList>
            <consortium name="RefSeq"/>
        </authorList>
    </citation>
    <scope>IDENTIFICATION</scope>
    <source>
        <tissue evidence="12">Testes</tissue>
    </source>
</reference>
<dbReference type="SUPFAM" id="SSF52540">
    <property type="entry name" value="P-loop containing nucleoside triphosphate hydrolases"/>
    <property type="match status" value="1"/>
</dbReference>
<evidence type="ECO:0000256" key="5">
    <source>
        <dbReference type="ARBA" id="ARBA00022968"/>
    </source>
</evidence>
<evidence type="ECO:0000313" key="12">
    <source>
        <dbReference type="RefSeq" id="XP_006816248.1"/>
    </source>
</evidence>
<keyword evidence="5" id="KW-0735">Signal-anchor</keyword>
<comment type="subcellular location">
    <subcellularLocation>
        <location evidence="1">Golgi apparatus membrane</location>
        <topology evidence="1">Single-pass type II membrane protein</topology>
    </subcellularLocation>
</comment>
<dbReference type="GeneID" id="102804330"/>
<dbReference type="Pfam" id="PF06990">
    <property type="entry name" value="Gal-3-0_sulfotr"/>
    <property type="match status" value="1"/>
</dbReference>
<evidence type="ECO:0000256" key="6">
    <source>
        <dbReference type="ARBA" id="ARBA00022989"/>
    </source>
</evidence>
<evidence type="ECO:0000256" key="2">
    <source>
        <dbReference type="ARBA" id="ARBA00008124"/>
    </source>
</evidence>
<sequence length="388" mass="45260">MTVNYHSNNSLKGTSELLSAGGHSSSSTIRSPETMPSHKRQKSECVHPLSQVVFVKTYKTASTTISSILFRYGISNNLSFVLPSKHNPGWFSRTVRFNSKMKKSLLPPLPGSNYSILASHVPFNKKSIDDVIPHAKYITILRHPVSAYESIFGFFKIAEYVNIDHNATQDAFKIFLSNSDKYLKRVKDPYHKTLLRNRQIFDIGLDFEDYDNATRVGYVIKQASKELDLVMITEYFDESLILLKKLLCWKYEDIFYIHQNKRNDRLRVEIEDWERQRILELNAADFKLYQHFNYTFWRKVKAYGPNFSKDLATFRRMLDNMHTECAGTGQWHHIFLAEEAKGDGEWLQRGIKALDALCYIVFDKHKKKSGRCCNTSYSRQEGIKRLYW</sequence>
<keyword evidence="8" id="KW-0472">Membrane</keyword>
<evidence type="ECO:0000256" key="8">
    <source>
        <dbReference type="ARBA" id="ARBA00023136"/>
    </source>
</evidence>
<dbReference type="InterPro" id="IPR027417">
    <property type="entry name" value="P-loop_NTPase"/>
</dbReference>
<dbReference type="Proteomes" id="UP000694865">
    <property type="component" value="Unplaced"/>
</dbReference>